<evidence type="ECO:0000256" key="5">
    <source>
        <dbReference type="PROSITE-ProRule" id="PRU00277"/>
    </source>
</evidence>
<dbReference type="PROSITE" id="PS50059">
    <property type="entry name" value="FKBP_PPIASE"/>
    <property type="match status" value="1"/>
</dbReference>
<keyword evidence="3 5" id="KW-0697">Rotamase</keyword>
<comment type="catalytic activity">
    <reaction evidence="1 5 6">
        <text>[protein]-peptidylproline (omega=180) = [protein]-peptidylproline (omega=0)</text>
        <dbReference type="Rhea" id="RHEA:16237"/>
        <dbReference type="Rhea" id="RHEA-COMP:10747"/>
        <dbReference type="Rhea" id="RHEA-COMP:10748"/>
        <dbReference type="ChEBI" id="CHEBI:83833"/>
        <dbReference type="ChEBI" id="CHEBI:83834"/>
        <dbReference type="EC" id="5.2.1.8"/>
    </reaction>
</comment>
<dbReference type="EC" id="5.2.1.8" evidence="6"/>
<reference evidence="8" key="2">
    <citation type="journal article" date="2021" name="PeerJ">
        <title>Extensive microbial diversity within the chicken gut microbiome revealed by metagenomics and culture.</title>
        <authorList>
            <person name="Gilroy R."/>
            <person name="Ravi A."/>
            <person name="Getino M."/>
            <person name="Pursley I."/>
            <person name="Horton D.L."/>
            <person name="Alikhan N.F."/>
            <person name="Baker D."/>
            <person name="Gharbi K."/>
            <person name="Hall N."/>
            <person name="Watson M."/>
            <person name="Adriaenssens E.M."/>
            <person name="Foster-Nyarko E."/>
            <person name="Jarju S."/>
            <person name="Secka A."/>
            <person name="Antonio M."/>
            <person name="Oren A."/>
            <person name="Chaudhuri R.R."/>
            <person name="La Ragione R."/>
            <person name="Hildebrand F."/>
            <person name="Pallen M.J."/>
        </authorList>
    </citation>
    <scope>NUCLEOTIDE SEQUENCE</scope>
    <source>
        <strain evidence="8">B1-20833</strain>
    </source>
</reference>
<evidence type="ECO:0000256" key="2">
    <source>
        <dbReference type="ARBA" id="ARBA00006577"/>
    </source>
</evidence>
<accession>A0A9D9EV43</accession>
<gene>
    <name evidence="8" type="ORF">IAC06_08210</name>
</gene>
<dbReference type="Gene3D" id="3.10.50.40">
    <property type="match status" value="1"/>
</dbReference>
<dbReference type="Gene3D" id="1.10.287.460">
    <property type="entry name" value="Peptidyl-prolyl cis-trans isomerase, FKBP-type, N-terminal domain"/>
    <property type="match status" value="1"/>
</dbReference>
<evidence type="ECO:0000256" key="3">
    <source>
        <dbReference type="ARBA" id="ARBA00023110"/>
    </source>
</evidence>
<dbReference type="AlphaFoldDB" id="A0A9D9EV43"/>
<evidence type="ECO:0000313" key="9">
    <source>
        <dbReference type="Proteomes" id="UP000823661"/>
    </source>
</evidence>
<organism evidence="8 9">
    <name type="scientific">Candidatus Cryptobacteroides intestinavium</name>
    <dbReference type="NCBI Taxonomy" id="2840766"/>
    <lineage>
        <taxon>Bacteria</taxon>
        <taxon>Pseudomonadati</taxon>
        <taxon>Bacteroidota</taxon>
        <taxon>Bacteroidia</taxon>
        <taxon>Bacteroidales</taxon>
        <taxon>Candidatus Cryptobacteroides</taxon>
    </lineage>
</organism>
<evidence type="ECO:0000259" key="7">
    <source>
        <dbReference type="PROSITE" id="PS50059"/>
    </source>
</evidence>
<evidence type="ECO:0000256" key="1">
    <source>
        <dbReference type="ARBA" id="ARBA00000971"/>
    </source>
</evidence>
<dbReference type="Pfam" id="PF01346">
    <property type="entry name" value="FKBP_N"/>
    <property type="match status" value="1"/>
</dbReference>
<dbReference type="InterPro" id="IPR036944">
    <property type="entry name" value="PPIase_FKBP_N_sf"/>
</dbReference>
<evidence type="ECO:0000256" key="4">
    <source>
        <dbReference type="ARBA" id="ARBA00023235"/>
    </source>
</evidence>
<keyword evidence="4 5" id="KW-0413">Isomerase</keyword>
<dbReference type="GO" id="GO:0006457">
    <property type="term" value="P:protein folding"/>
    <property type="evidence" value="ECO:0007669"/>
    <property type="project" value="InterPro"/>
</dbReference>
<comment type="similarity">
    <text evidence="2 6">Belongs to the FKBP-type PPIase family.</text>
</comment>
<name>A0A9D9EV43_9BACT</name>
<proteinExistence type="inferred from homology"/>
<reference evidence="8" key="1">
    <citation type="submission" date="2020-10" db="EMBL/GenBank/DDBJ databases">
        <authorList>
            <person name="Gilroy R."/>
        </authorList>
    </citation>
    <scope>NUCLEOTIDE SEQUENCE</scope>
    <source>
        <strain evidence="8">B1-20833</strain>
    </source>
</reference>
<dbReference type="InterPro" id="IPR000774">
    <property type="entry name" value="PPIase_FKBP_N"/>
</dbReference>
<sequence>MDRNSYALGMSIAHNMLSSGVKDIAFDDFAAGLRAVLTGAEPAVSFEEAAGLLDKYFAEIEKKQKAEAAAVNAAVKQEGEEFLAANAKKEGVKVLPDGLQYKVIKEGTGKKPGKTSKVKCHYEGRFINGSKFDSSYDRNQPAVFGLDQVIYGWTEGLQLMSEGSKYELYIPYALGYGESGAPGAIPPFSALVFTVELLEVL</sequence>
<dbReference type="InterPro" id="IPR046357">
    <property type="entry name" value="PPIase_dom_sf"/>
</dbReference>
<dbReference type="Proteomes" id="UP000823661">
    <property type="component" value="Unassembled WGS sequence"/>
</dbReference>
<dbReference type="SUPFAM" id="SSF54534">
    <property type="entry name" value="FKBP-like"/>
    <property type="match status" value="1"/>
</dbReference>
<protein>
    <recommendedName>
        <fullName evidence="6">Peptidyl-prolyl cis-trans isomerase</fullName>
        <ecNumber evidence="6">5.2.1.8</ecNumber>
    </recommendedName>
</protein>
<dbReference type="PANTHER" id="PTHR43811">
    <property type="entry name" value="FKBP-TYPE PEPTIDYL-PROLYL CIS-TRANS ISOMERASE FKPA"/>
    <property type="match status" value="1"/>
</dbReference>
<feature type="domain" description="PPIase FKBP-type" evidence="7">
    <location>
        <begin position="115"/>
        <end position="201"/>
    </location>
</feature>
<evidence type="ECO:0000256" key="6">
    <source>
        <dbReference type="RuleBase" id="RU003915"/>
    </source>
</evidence>
<dbReference type="PANTHER" id="PTHR43811:SF19">
    <property type="entry name" value="39 KDA FK506-BINDING NUCLEAR PROTEIN"/>
    <property type="match status" value="1"/>
</dbReference>
<comment type="caution">
    <text evidence="8">The sequence shown here is derived from an EMBL/GenBank/DDBJ whole genome shotgun (WGS) entry which is preliminary data.</text>
</comment>
<evidence type="ECO:0000313" key="8">
    <source>
        <dbReference type="EMBL" id="MBO8452843.1"/>
    </source>
</evidence>
<dbReference type="GO" id="GO:0003755">
    <property type="term" value="F:peptidyl-prolyl cis-trans isomerase activity"/>
    <property type="evidence" value="ECO:0007669"/>
    <property type="project" value="UniProtKB-UniRule"/>
</dbReference>
<dbReference type="Pfam" id="PF00254">
    <property type="entry name" value="FKBP_C"/>
    <property type="match status" value="1"/>
</dbReference>
<dbReference type="InterPro" id="IPR001179">
    <property type="entry name" value="PPIase_FKBP_dom"/>
</dbReference>
<dbReference type="FunFam" id="3.10.50.40:FF:000006">
    <property type="entry name" value="Peptidyl-prolyl cis-trans isomerase"/>
    <property type="match status" value="1"/>
</dbReference>
<dbReference type="EMBL" id="JADIMI010000079">
    <property type="protein sequence ID" value="MBO8452843.1"/>
    <property type="molecule type" value="Genomic_DNA"/>
</dbReference>